<dbReference type="SUPFAM" id="SSF46689">
    <property type="entry name" value="Homeodomain-like"/>
    <property type="match status" value="1"/>
</dbReference>
<dbReference type="InterPro" id="IPR001005">
    <property type="entry name" value="SANT/Myb"/>
</dbReference>
<proteinExistence type="predicted"/>
<protein>
    <recommendedName>
        <fullName evidence="4">Myb-like domain-containing protein</fullName>
    </recommendedName>
</protein>
<sequence length="299" mass="33784">MATETTSDEYQRLLTQDFQSPNPHILAQAQLQPQGYYQQTITSLLLSQSFASELFHELNQDHILSPQMQIQSVQVSSSLYWSGCKSLGMRRCEQTLQPSRRRSHHEDFAYDYRRPQKLRADVGSAGTPIFAELTPLSHYLQVQPGALSHQVRSQCPLSQHTKPGRVFHTLPSQSQYHHHSLPYMQRARKAQRTRYGEESSSAEEDGPPSVVVQPGTPGPTAPQKASKLKFTPKDDALLVELKEMTHLTWKQIADFFPGRSSGTLQVRYCTKLKAKPSVWTDEMVYQELAAAEEESTEGG</sequence>
<dbReference type="Pfam" id="PF13921">
    <property type="entry name" value="Myb_DNA-bind_6"/>
    <property type="match status" value="1"/>
</dbReference>
<feature type="region of interest" description="Disordered" evidence="1">
    <location>
        <begin position="186"/>
        <end position="229"/>
    </location>
</feature>
<keyword evidence="3" id="KW-1185">Reference proteome</keyword>
<dbReference type="InterPro" id="IPR009057">
    <property type="entry name" value="Homeodomain-like_sf"/>
</dbReference>
<name>A0AAE0TR24_9PEZI</name>
<comment type="caution">
    <text evidence="2">The sequence shown here is derived from an EMBL/GenBank/DDBJ whole genome shotgun (WGS) entry which is preliminary data.</text>
</comment>
<dbReference type="AlphaFoldDB" id="A0AAE0TR24"/>
<reference evidence="2" key="1">
    <citation type="submission" date="2023-07" db="EMBL/GenBank/DDBJ databases">
        <title>Black Yeasts Isolated from many extreme environments.</title>
        <authorList>
            <person name="Coleine C."/>
            <person name="Stajich J.E."/>
            <person name="Selbmann L."/>
        </authorList>
    </citation>
    <scope>NUCLEOTIDE SEQUENCE</scope>
    <source>
        <strain evidence="2">CCFEE 5485</strain>
    </source>
</reference>
<dbReference type="Gene3D" id="1.10.10.60">
    <property type="entry name" value="Homeodomain-like"/>
    <property type="match status" value="1"/>
</dbReference>
<evidence type="ECO:0000313" key="3">
    <source>
        <dbReference type="Proteomes" id="UP001274830"/>
    </source>
</evidence>
<dbReference type="Proteomes" id="UP001274830">
    <property type="component" value="Unassembled WGS sequence"/>
</dbReference>
<gene>
    <name evidence="2" type="ORF">LTR78_010107</name>
</gene>
<accession>A0AAE0TR24</accession>
<organism evidence="2 3">
    <name type="scientific">Recurvomyces mirabilis</name>
    <dbReference type="NCBI Taxonomy" id="574656"/>
    <lineage>
        <taxon>Eukaryota</taxon>
        <taxon>Fungi</taxon>
        <taxon>Dikarya</taxon>
        <taxon>Ascomycota</taxon>
        <taxon>Pezizomycotina</taxon>
        <taxon>Dothideomycetes</taxon>
        <taxon>Dothideomycetidae</taxon>
        <taxon>Mycosphaerellales</taxon>
        <taxon>Teratosphaeriaceae</taxon>
        <taxon>Recurvomyces</taxon>
    </lineage>
</organism>
<evidence type="ECO:0008006" key="4">
    <source>
        <dbReference type="Google" id="ProtNLM"/>
    </source>
</evidence>
<dbReference type="CDD" id="cd00167">
    <property type="entry name" value="SANT"/>
    <property type="match status" value="1"/>
</dbReference>
<dbReference type="EMBL" id="JAUTXT010000065">
    <property type="protein sequence ID" value="KAK3670008.1"/>
    <property type="molecule type" value="Genomic_DNA"/>
</dbReference>
<evidence type="ECO:0000256" key="1">
    <source>
        <dbReference type="SAM" id="MobiDB-lite"/>
    </source>
</evidence>
<evidence type="ECO:0000313" key="2">
    <source>
        <dbReference type="EMBL" id="KAK3670008.1"/>
    </source>
</evidence>